<organism evidence="1 2">
    <name type="scientific">Spiribacter salinus</name>
    <dbReference type="NCBI Taxonomy" id="1335746"/>
    <lineage>
        <taxon>Bacteria</taxon>
        <taxon>Pseudomonadati</taxon>
        <taxon>Pseudomonadota</taxon>
        <taxon>Gammaproteobacteria</taxon>
        <taxon>Chromatiales</taxon>
        <taxon>Ectothiorhodospiraceae</taxon>
        <taxon>Spiribacter</taxon>
    </lineage>
</organism>
<dbReference type="EMBL" id="VIFK01000686">
    <property type="protein sequence ID" value="TQE91697.1"/>
    <property type="molecule type" value="Genomic_DNA"/>
</dbReference>
<comment type="caution">
    <text evidence="1">The sequence shown here is derived from an EMBL/GenBank/DDBJ whole genome shotgun (WGS) entry which is preliminary data.</text>
</comment>
<accession>A0A540V4K5</accession>
<gene>
    <name evidence="1" type="ORF">FKY71_20130</name>
</gene>
<evidence type="ECO:0000313" key="2">
    <source>
        <dbReference type="Proteomes" id="UP000315400"/>
    </source>
</evidence>
<sequence length="147" mass="16421">MTDDDPQQPHLSGEYITTQYIRDDLGSFYQEKDINALLAEAYEGAARATIAAGVRTYEANKERHPSHAAEAFDLCEEVAEAIRALTPTAALAAREARDKQVREQALRELLQVNRVHRDKNWYPALEQSILALIEGGKNALRQDEGGE</sequence>
<dbReference type="Proteomes" id="UP000315400">
    <property type="component" value="Unassembled WGS sequence"/>
</dbReference>
<evidence type="ECO:0000313" key="1">
    <source>
        <dbReference type="EMBL" id="TQE91697.1"/>
    </source>
</evidence>
<reference evidence="1 2" key="1">
    <citation type="submission" date="2019-06" db="EMBL/GenBank/DDBJ databases">
        <title>Metagenome assembled Genome of Spiribacter salinus SL48-SHIP from the microbial mat of Salt Lake 48 (Novosibirsk region, Russia).</title>
        <authorList>
            <person name="Shipova A."/>
            <person name="Rozanov A.S."/>
            <person name="Bryanskaya A.V."/>
            <person name="Peltek S.E."/>
        </authorList>
    </citation>
    <scope>NUCLEOTIDE SEQUENCE [LARGE SCALE GENOMIC DNA]</scope>
    <source>
        <strain evidence="1">SL48-SHIP-2</strain>
    </source>
</reference>
<dbReference type="AlphaFoldDB" id="A0A540V4K5"/>
<name>A0A540V4K5_9GAMM</name>
<proteinExistence type="predicted"/>
<protein>
    <submittedName>
        <fullName evidence="1">Uncharacterized protein</fullName>
    </submittedName>
</protein>